<organism evidence="2 3">
    <name type="scientific">Micromonospora sediminimaris</name>
    <dbReference type="NCBI Taxonomy" id="547162"/>
    <lineage>
        <taxon>Bacteria</taxon>
        <taxon>Bacillati</taxon>
        <taxon>Actinomycetota</taxon>
        <taxon>Actinomycetes</taxon>
        <taxon>Micromonosporales</taxon>
        <taxon>Micromonosporaceae</taxon>
        <taxon>Micromonospora</taxon>
    </lineage>
</organism>
<keyword evidence="3" id="KW-1185">Reference proteome</keyword>
<feature type="transmembrane region" description="Helical" evidence="1">
    <location>
        <begin position="238"/>
        <end position="260"/>
    </location>
</feature>
<feature type="transmembrane region" description="Helical" evidence="1">
    <location>
        <begin position="81"/>
        <end position="104"/>
    </location>
</feature>
<sequence length="314" mass="32281">MRYRAILPTAAGILATVHVLGTLTGVALLRQAEVLALLLLAAYALTGLRAGLGPEMSAVAPDNPALPGESPMPSAAFGMPVSHWGVAVALAALVVDAWITMPTVGPGHWAFMEAGRPDPFQEVIAALVANWAALAFVMVLVLTVRLGPNRPVRLGRPVRVAAVLAGVLVTGYAAARLIGVHLELAEARRQRPGLGDDSGERIVATGVAALVPLALALGAIVLVVLLHAQRRRLATSGAVLLVLIALTRIDVVCDSLPLPLHLLGRGSLFTAASQAAPGLAAPGPAVVVALELAAYLLLVVGLRARRPQRAGPVS</sequence>
<proteinExistence type="predicted"/>
<reference evidence="2" key="1">
    <citation type="submission" date="2021-01" db="EMBL/GenBank/DDBJ databases">
        <title>Whole genome shotgun sequence of Verrucosispora sediminis NBRC 107745.</title>
        <authorList>
            <person name="Komaki H."/>
            <person name="Tamura T."/>
        </authorList>
    </citation>
    <scope>NUCLEOTIDE SEQUENCE</scope>
    <source>
        <strain evidence="2">NBRC 107745</strain>
    </source>
</reference>
<dbReference type="Proteomes" id="UP000607311">
    <property type="component" value="Unassembled WGS sequence"/>
</dbReference>
<gene>
    <name evidence="2" type="ORF">Vse01_21160</name>
</gene>
<feature type="transmembrane region" description="Helical" evidence="1">
    <location>
        <begin position="34"/>
        <end position="52"/>
    </location>
</feature>
<keyword evidence="1" id="KW-1133">Transmembrane helix</keyword>
<dbReference type="RefSeq" id="WP_139233159.1">
    <property type="nucleotide sequence ID" value="NZ_BOPD01000012.1"/>
</dbReference>
<keyword evidence="1" id="KW-0472">Membrane</keyword>
<feature type="transmembrane region" description="Helical" evidence="1">
    <location>
        <begin position="202"/>
        <end position="226"/>
    </location>
</feature>
<keyword evidence="1" id="KW-0812">Transmembrane</keyword>
<accession>A0A9W5URA5</accession>
<evidence type="ECO:0000256" key="1">
    <source>
        <dbReference type="SAM" id="Phobius"/>
    </source>
</evidence>
<name>A0A9W5URA5_9ACTN</name>
<dbReference type="EMBL" id="BOPD01000012">
    <property type="protein sequence ID" value="GIJ32968.1"/>
    <property type="molecule type" value="Genomic_DNA"/>
</dbReference>
<evidence type="ECO:0000313" key="2">
    <source>
        <dbReference type="EMBL" id="GIJ32968.1"/>
    </source>
</evidence>
<dbReference type="AlphaFoldDB" id="A0A9W5URA5"/>
<feature type="transmembrane region" description="Helical" evidence="1">
    <location>
        <begin position="158"/>
        <end position="182"/>
    </location>
</feature>
<feature type="transmembrane region" description="Helical" evidence="1">
    <location>
        <begin position="124"/>
        <end position="146"/>
    </location>
</feature>
<feature type="transmembrane region" description="Helical" evidence="1">
    <location>
        <begin position="280"/>
        <end position="302"/>
    </location>
</feature>
<feature type="transmembrane region" description="Helical" evidence="1">
    <location>
        <begin position="7"/>
        <end position="28"/>
    </location>
</feature>
<comment type="caution">
    <text evidence="2">The sequence shown here is derived from an EMBL/GenBank/DDBJ whole genome shotgun (WGS) entry which is preliminary data.</text>
</comment>
<evidence type="ECO:0000313" key="3">
    <source>
        <dbReference type="Proteomes" id="UP000607311"/>
    </source>
</evidence>
<protein>
    <submittedName>
        <fullName evidence="2">Uncharacterized protein</fullName>
    </submittedName>
</protein>